<dbReference type="AlphaFoldDB" id="A0A8H7F094"/>
<dbReference type="Proteomes" id="UP000629468">
    <property type="component" value="Unassembled WGS sequence"/>
</dbReference>
<reference evidence="1 2" key="1">
    <citation type="journal article" name="Sci. Rep.">
        <title>Telomere-to-telomere assembled and centromere annotated genomes of the two main subspecies of the button mushroom Agaricus bisporus reveal especially polymorphic chromosome ends.</title>
        <authorList>
            <person name="Sonnenberg A.S.M."/>
            <person name="Sedaghat-Telgerd N."/>
            <person name="Lavrijssen B."/>
            <person name="Ohm R.A."/>
            <person name="Hendrickx P.M."/>
            <person name="Scholtmeijer K."/>
            <person name="Baars J.J.P."/>
            <person name="van Peer A."/>
        </authorList>
    </citation>
    <scope>NUCLEOTIDE SEQUENCE [LARGE SCALE GENOMIC DNA]</scope>
    <source>
        <strain evidence="1 2">H119_p4</strain>
    </source>
</reference>
<evidence type="ECO:0000313" key="2">
    <source>
        <dbReference type="Proteomes" id="UP000629468"/>
    </source>
</evidence>
<protein>
    <submittedName>
        <fullName evidence="1">Uncharacterized protein</fullName>
    </submittedName>
</protein>
<evidence type="ECO:0000313" key="1">
    <source>
        <dbReference type="EMBL" id="KAF7770860.1"/>
    </source>
</evidence>
<name>A0A8H7F094_AGABI</name>
<dbReference type="EMBL" id="JABXXO010000009">
    <property type="protein sequence ID" value="KAF7770860.1"/>
    <property type="molecule type" value="Genomic_DNA"/>
</dbReference>
<organism evidence="1 2">
    <name type="scientific">Agaricus bisporus var. burnettii</name>
    <dbReference type="NCBI Taxonomy" id="192524"/>
    <lineage>
        <taxon>Eukaryota</taxon>
        <taxon>Fungi</taxon>
        <taxon>Dikarya</taxon>
        <taxon>Basidiomycota</taxon>
        <taxon>Agaricomycotina</taxon>
        <taxon>Agaricomycetes</taxon>
        <taxon>Agaricomycetidae</taxon>
        <taxon>Agaricales</taxon>
        <taxon>Agaricineae</taxon>
        <taxon>Agaricaceae</taxon>
        <taxon>Agaricus</taxon>
    </lineage>
</organism>
<sequence>MSPSKILNSWSFVDADAQSFAVVLTKSDYTRMARPSISPSGSYPSRELMIEVSFVGEGPSLSAVHPRVESTMVDSSQDMYVMAIDNEVEKFSAGDQLMYGSTCAQEGPRLDEKRYSRVSNIRLLTEIYAAYKTDTKQKERDG</sequence>
<comment type="caution">
    <text evidence="1">The sequence shown here is derived from an EMBL/GenBank/DDBJ whole genome shotgun (WGS) entry which is preliminary data.</text>
</comment>
<accession>A0A8H7F094</accession>
<gene>
    <name evidence="1" type="ORF">Agabi119p4_6834</name>
</gene>
<proteinExistence type="predicted"/>